<dbReference type="GO" id="GO:0005634">
    <property type="term" value="C:nucleus"/>
    <property type="evidence" value="ECO:0007669"/>
    <property type="project" value="UniProtKB-SubCell"/>
</dbReference>
<evidence type="ECO:0000313" key="8">
    <source>
        <dbReference type="EMBL" id="KNC71209.1"/>
    </source>
</evidence>
<comment type="catalytic activity">
    <reaction evidence="6">
        <text>O-phospho-L-threonyl-[protein] + H2O = L-threonyl-[protein] + phosphate</text>
        <dbReference type="Rhea" id="RHEA:47004"/>
        <dbReference type="Rhea" id="RHEA-COMP:11060"/>
        <dbReference type="Rhea" id="RHEA-COMP:11605"/>
        <dbReference type="ChEBI" id="CHEBI:15377"/>
        <dbReference type="ChEBI" id="CHEBI:30013"/>
        <dbReference type="ChEBI" id="CHEBI:43474"/>
        <dbReference type="ChEBI" id="CHEBI:61977"/>
        <dbReference type="EC" id="3.1.3.16"/>
    </reaction>
</comment>
<organism evidence="8 9">
    <name type="scientific">Sphaeroforma arctica JP610</name>
    <dbReference type="NCBI Taxonomy" id="667725"/>
    <lineage>
        <taxon>Eukaryota</taxon>
        <taxon>Ichthyosporea</taxon>
        <taxon>Ichthyophonida</taxon>
        <taxon>Sphaeroforma</taxon>
    </lineage>
</organism>
<dbReference type="InterPro" id="IPR039189">
    <property type="entry name" value="Fcp1"/>
</dbReference>
<evidence type="ECO:0000256" key="4">
    <source>
        <dbReference type="ARBA" id="ARBA00023242"/>
    </source>
</evidence>
<dbReference type="InterPro" id="IPR036420">
    <property type="entry name" value="BRCT_dom_sf"/>
</dbReference>
<dbReference type="PANTHER" id="PTHR23081:SF36">
    <property type="entry name" value="RNA POLYMERASE II SUBUNIT A C-TERMINAL DOMAIN PHOSPHATASE"/>
    <property type="match status" value="1"/>
</dbReference>
<comment type="catalytic activity">
    <reaction evidence="5">
        <text>O-phospho-L-seryl-[protein] + H2O = L-seryl-[protein] + phosphate</text>
        <dbReference type="Rhea" id="RHEA:20629"/>
        <dbReference type="Rhea" id="RHEA-COMP:9863"/>
        <dbReference type="Rhea" id="RHEA-COMP:11604"/>
        <dbReference type="ChEBI" id="CHEBI:15377"/>
        <dbReference type="ChEBI" id="CHEBI:29999"/>
        <dbReference type="ChEBI" id="CHEBI:43474"/>
        <dbReference type="ChEBI" id="CHEBI:83421"/>
        <dbReference type="EC" id="3.1.3.16"/>
    </reaction>
</comment>
<feature type="non-terminal residue" evidence="8">
    <location>
        <position position="1"/>
    </location>
</feature>
<accession>A0A0L0F3M9</accession>
<keyword evidence="9" id="KW-1185">Reference proteome</keyword>
<dbReference type="Proteomes" id="UP000054560">
    <property type="component" value="Unassembled WGS sequence"/>
</dbReference>
<dbReference type="GeneID" id="25916758"/>
<name>A0A0L0F3M9_9EUKA</name>
<protein>
    <recommendedName>
        <fullName evidence="2">protein-serine/threonine phosphatase</fullName>
        <ecNumber evidence="2">3.1.3.16</ecNumber>
    </recommendedName>
</protein>
<gene>
    <name evidence="8" type="ORF">SARC_16254</name>
</gene>
<evidence type="ECO:0000313" key="9">
    <source>
        <dbReference type="Proteomes" id="UP000054560"/>
    </source>
</evidence>
<dbReference type="SUPFAM" id="SSF52113">
    <property type="entry name" value="BRCT domain"/>
    <property type="match status" value="1"/>
</dbReference>
<dbReference type="AlphaFoldDB" id="A0A0L0F3M9"/>
<dbReference type="EC" id="3.1.3.16" evidence="2"/>
<feature type="domain" description="BRCT" evidence="7">
    <location>
        <begin position="1"/>
        <end position="51"/>
    </location>
</feature>
<dbReference type="Pfam" id="PF12738">
    <property type="entry name" value="PTCB-BRCT"/>
    <property type="match status" value="1"/>
</dbReference>
<evidence type="ECO:0000256" key="6">
    <source>
        <dbReference type="ARBA" id="ARBA00048336"/>
    </source>
</evidence>
<evidence type="ECO:0000256" key="1">
    <source>
        <dbReference type="ARBA" id="ARBA00004123"/>
    </source>
</evidence>
<evidence type="ECO:0000256" key="2">
    <source>
        <dbReference type="ARBA" id="ARBA00013081"/>
    </source>
</evidence>
<comment type="subcellular location">
    <subcellularLocation>
        <location evidence="1">Nucleus</location>
    </subcellularLocation>
</comment>
<dbReference type="EMBL" id="KQ249281">
    <property type="protein sequence ID" value="KNC71209.1"/>
    <property type="molecule type" value="Genomic_DNA"/>
</dbReference>
<sequence>ATSFGAVCVEVLDEFVTHVVALNSSTEKVKKAAELKTAVCVVHYDWLKESMNTWTRQDEDVSGVDGMCGVV</sequence>
<dbReference type="OrthoDB" id="10249888at2759"/>
<keyword evidence="3" id="KW-0378">Hydrolase</keyword>
<dbReference type="PANTHER" id="PTHR23081">
    <property type="entry name" value="RNA POLYMERASE II CTD PHOSPHATASE"/>
    <property type="match status" value="1"/>
</dbReference>
<dbReference type="Gene3D" id="3.40.50.10190">
    <property type="entry name" value="BRCT domain"/>
    <property type="match status" value="1"/>
</dbReference>
<reference evidence="8 9" key="1">
    <citation type="submission" date="2011-02" db="EMBL/GenBank/DDBJ databases">
        <title>The Genome Sequence of Sphaeroforma arctica JP610.</title>
        <authorList>
            <consortium name="The Broad Institute Genome Sequencing Platform"/>
            <person name="Russ C."/>
            <person name="Cuomo C."/>
            <person name="Young S.K."/>
            <person name="Zeng Q."/>
            <person name="Gargeya S."/>
            <person name="Alvarado L."/>
            <person name="Berlin A."/>
            <person name="Chapman S.B."/>
            <person name="Chen Z."/>
            <person name="Freedman E."/>
            <person name="Gellesch M."/>
            <person name="Goldberg J."/>
            <person name="Griggs A."/>
            <person name="Gujja S."/>
            <person name="Heilman E."/>
            <person name="Heiman D."/>
            <person name="Howarth C."/>
            <person name="Mehta T."/>
            <person name="Neiman D."/>
            <person name="Pearson M."/>
            <person name="Roberts A."/>
            <person name="Saif S."/>
            <person name="Shea T."/>
            <person name="Shenoy N."/>
            <person name="Sisk P."/>
            <person name="Stolte C."/>
            <person name="Sykes S."/>
            <person name="White J."/>
            <person name="Yandava C."/>
            <person name="Burger G."/>
            <person name="Gray M.W."/>
            <person name="Holland P.W.H."/>
            <person name="King N."/>
            <person name="Lang F.B.F."/>
            <person name="Roger A.J."/>
            <person name="Ruiz-Trillo I."/>
            <person name="Haas B."/>
            <person name="Nusbaum C."/>
            <person name="Birren B."/>
        </authorList>
    </citation>
    <scope>NUCLEOTIDE SEQUENCE [LARGE SCALE GENOMIC DNA]</scope>
    <source>
        <strain evidence="8 9">JP610</strain>
    </source>
</reference>
<keyword evidence="4" id="KW-0539">Nucleus</keyword>
<evidence type="ECO:0000256" key="3">
    <source>
        <dbReference type="ARBA" id="ARBA00022801"/>
    </source>
</evidence>
<proteinExistence type="predicted"/>
<evidence type="ECO:0000259" key="7">
    <source>
        <dbReference type="PROSITE" id="PS50172"/>
    </source>
</evidence>
<dbReference type="GO" id="GO:0008420">
    <property type="term" value="F:RNA polymerase II CTD heptapeptide repeat phosphatase activity"/>
    <property type="evidence" value="ECO:0007669"/>
    <property type="project" value="InterPro"/>
</dbReference>
<dbReference type="InterPro" id="IPR001357">
    <property type="entry name" value="BRCT_dom"/>
</dbReference>
<dbReference type="RefSeq" id="XP_014145111.1">
    <property type="nucleotide sequence ID" value="XM_014289636.1"/>
</dbReference>
<dbReference type="PROSITE" id="PS50172">
    <property type="entry name" value="BRCT"/>
    <property type="match status" value="1"/>
</dbReference>
<evidence type="ECO:0000256" key="5">
    <source>
        <dbReference type="ARBA" id="ARBA00047761"/>
    </source>
</evidence>